<dbReference type="EMBL" id="CP060286">
    <property type="protein sequence ID" value="QNK39635.1"/>
    <property type="molecule type" value="Genomic_DNA"/>
</dbReference>
<protein>
    <submittedName>
        <fullName evidence="2">CoA transferase</fullName>
    </submittedName>
</protein>
<accession>A0A7G8T7P4</accession>
<dbReference type="RefSeq" id="WP_187034569.1">
    <property type="nucleotide sequence ID" value="NZ_CP060286.1"/>
</dbReference>
<gene>
    <name evidence="2" type="ORF">HCR03_12935</name>
</gene>
<evidence type="ECO:0000313" key="2">
    <source>
        <dbReference type="EMBL" id="QNK39635.1"/>
    </source>
</evidence>
<proteinExistence type="predicted"/>
<dbReference type="GO" id="GO:0008410">
    <property type="term" value="F:CoA-transferase activity"/>
    <property type="evidence" value="ECO:0007669"/>
    <property type="project" value="TreeGrafter"/>
</dbReference>
<reference evidence="2 3" key="1">
    <citation type="submission" date="2020-08" db="EMBL/GenBank/DDBJ databases">
        <title>The isolate Caproiciproducens sp. 7D4C2 produces n-caproate at mildly acidic conditions from hexoses: genome and rBOX comparison with related strains and chain-elongating bacteria.</title>
        <authorList>
            <person name="Esquivel-Elizondo S."/>
            <person name="Bagci C."/>
            <person name="Temovska M."/>
            <person name="Jeon B.S."/>
            <person name="Bessarab I."/>
            <person name="Williams R.B.H."/>
            <person name="Huson D.H."/>
            <person name="Angenent L.T."/>
        </authorList>
    </citation>
    <scope>NUCLEOTIDE SEQUENCE [LARGE SCALE GENOMIC DNA]</scope>
    <source>
        <strain evidence="2 3">7D4C2</strain>
    </source>
</reference>
<dbReference type="Gene3D" id="3.30.1540.10">
    <property type="entry name" value="formyl-coa transferase, domain 3"/>
    <property type="match status" value="1"/>
</dbReference>
<dbReference type="PANTHER" id="PTHR48207:SF3">
    <property type="entry name" value="SUCCINATE--HYDROXYMETHYLGLUTARATE COA-TRANSFERASE"/>
    <property type="match status" value="1"/>
</dbReference>
<sequence>MQTQGRLLSGVRVLDLTRVLAGPYCGMLLADMGADVIKVENPSGGDDSRSMGPFLGKGDDRQSAYYINFNRSKTGCTLNLKKPEAKEIFKKMVRKSDIVIENYRPGTMEKFGLGYDTLKEINPGIIYGCVSGFGHTGPYSRRAGYDIIGQAMGGLMSTTGWPGGEPTRTGTPMGDVLGGLNLTIGVLAALHRKQVTGLGEKVDVALVDSVVSAMTNITMIYLAEGRIPQRIGNRYESTYPYDSFSAKDGSVIIGAGNDKLYALLCDVMKKPEMKTDARFTSIEDRVAHHCELKKIIDSWTANYEIDKIVSLLNAAGVPSSPVNTLDRVVAEPQIAEYRNMFPAIEQTGIGAMKVTNNPQRLTETVSGPSKAAPLLGEDNLPVYKELLGYSESEITKLKNNGVI</sequence>
<dbReference type="Pfam" id="PF02515">
    <property type="entry name" value="CoA_transf_3"/>
    <property type="match status" value="1"/>
</dbReference>
<evidence type="ECO:0000256" key="1">
    <source>
        <dbReference type="ARBA" id="ARBA00022679"/>
    </source>
</evidence>
<evidence type="ECO:0000313" key="3">
    <source>
        <dbReference type="Proteomes" id="UP000515909"/>
    </source>
</evidence>
<dbReference type="InterPro" id="IPR050483">
    <property type="entry name" value="CoA-transferase_III_domain"/>
</dbReference>
<dbReference type="KEGG" id="cfem:HCR03_12935"/>
<dbReference type="AlphaFoldDB" id="A0A7G8T7P4"/>
<keyword evidence="1 2" id="KW-0808">Transferase</keyword>
<dbReference type="PANTHER" id="PTHR48207">
    <property type="entry name" value="SUCCINATE--HYDROXYMETHYLGLUTARATE COA-TRANSFERASE"/>
    <property type="match status" value="1"/>
</dbReference>
<dbReference type="InterPro" id="IPR003673">
    <property type="entry name" value="CoA-Trfase_fam_III"/>
</dbReference>
<name>A0A7G8T7P4_9FIRM</name>
<dbReference type="InterPro" id="IPR023606">
    <property type="entry name" value="CoA-Trfase_III_dom_1_sf"/>
</dbReference>
<dbReference type="Gene3D" id="3.40.50.10540">
    <property type="entry name" value="Crotonobetainyl-coa:carnitine coa-transferase, domain 1"/>
    <property type="match status" value="1"/>
</dbReference>
<organism evidence="2 3">
    <name type="scientific">Caproicibacter fermentans</name>
    <dbReference type="NCBI Taxonomy" id="2576756"/>
    <lineage>
        <taxon>Bacteria</taxon>
        <taxon>Bacillati</taxon>
        <taxon>Bacillota</taxon>
        <taxon>Clostridia</taxon>
        <taxon>Eubacteriales</taxon>
        <taxon>Acutalibacteraceae</taxon>
        <taxon>Caproicibacter</taxon>
    </lineage>
</organism>
<dbReference type="InterPro" id="IPR044855">
    <property type="entry name" value="CoA-Trfase_III_dom3_sf"/>
</dbReference>
<dbReference type="Proteomes" id="UP000515909">
    <property type="component" value="Chromosome"/>
</dbReference>
<dbReference type="SUPFAM" id="SSF89796">
    <property type="entry name" value="CoA-transferase family III (CaiB/BaiF)"/>
    <property type="match status" value="1"/>
</dbReference>